<feature type="domain" description="Ig-like" evidence="2">
    <location>
        <begin position="35"/>
        <end position="125"/>
    </location>
</feature>
<dbReference type="GO" id="GO:0007156">
    <property type="term" value="P:homophilic cell adhesion via plasma membrane adhesion molecules"/>
    <property type="evidence" value="ECO:0007669"/>
    <property type="project" value="TreeGrafter"/>
</dbReference>
<gene>
    <name evidence="3" type="ORF">U0070_000791</name>
</gene>
<dbReference type="InterPro" id="IPR013783">
    <property type="entry name" value="Ig-like_fold"/>
</dbReference>
<dbReference type="InterPro" id="IPR003599">
    <property type="entry name" value="Ig_sub"/>
</dbReference>
<dbReference type="InterPro" id="IPR013098">
    <property type="entry name" value="Ig_I-set"/>
</dbReference>
<organism evidence="3 4">
    <name type="scientific">Myodes glareolus</name>
    <name type="common">Bank vole</name>
    <name type="synonym">Clethrionomys glareolus</name>
    <dbReference type="NCBI Taxonomy" id="447135"/>
    <lineage>
        <taxon>Eukaryota</taxon>
        <taxon>Metazoa</taxon>
        <taxon>Chordata</taxon>
        <taxon>Craniata</taxon>
        <taxon>Vertebrata</taxon>
        <taxon>Euteleostomi</taxon>
        <taxon>Mammalia</taxon>
        <taxon>Eutheria</taxon>
        <taxon>Euarchontoglires</taxon>
        <taxon>Glires</taxon>
        <taxon>Rodentia</taxon>
        <taxon>Myomorpha</taxon>
        <taxon>Muroidea</taxon>
        <taxon>Cricetidae</taxon>
        <taxon>Arvicolinae</taxon>
        <taxon>Myodes</taxon>
    </lineage>
</organism>
<comment type="caution">
    <text evidence="3">The sequence shown here is derived from an EMBL/GenBank/DDBJ whole genome shotgun (WGS) entry which is preliminary data.</text>
</comment>
<dbReference type="SMART" id="SM00409">
    <property type="entry name" value="IG"/>
    <property type="match status" value="1"/>
</dbReference>
<accession>A0AAW0I6T7</accession>
<dbReference type="AlphaFoldDB" id="A0AAW0I6T7"/>
<dbReference type="FunFam" id="2.60.40.10:FF:000242">
    <property type="entry name" value="Inactive tyrosine-protein kinase transmembrane receptor ROR1"/>
    <property type="match status" value="1"/>
</dbReference>
<dbReference type="InterPro" id="IPR003598">
    <property type="entry name" value="Ig_sub2"/>
</dbReference>
<sequence>MELYADENGRRPLSDLSQEPRPLPLTLPCLHSVTPSSAGYFLNFLEPVNNITIVQGQTAILHCKVAGNPPPNVRWLKNDAPVVQEPRRVIIRKTEYGSRLRIQDLDTTDTGYYQCVATNGLKTITATGVLYVRLGEWGQQRRDASG</sequence>
<dbReference type="Gene3D" id="2.60.40.10">
    <property type="entry name" value="Immunoglobulins"/>
    <property type="match status" value="1"/>
</dbReference>
<name>A0AAW0I6T7_MYOGA</name>
<dbReference type="GO" id="GO:0098632">
    <property type="term" value="F:cell-cell adhesion mediator activity"/>
    <property type="evidence" value="ECO:0007669"/>
    <property type="project" value="TreeGrafter"/>
</dbReference>
<evidence type="ECO:0000313" key="4">
    <source>
        <dbReference type="Proteomes" id="UP001488838"/>
    </source>
</evidence>
<dbReference type="PANTHER" id="PTHR10075:SF108">
    <property type="entry name" value="NEUROPLASTIN"/>
    <property type="match status" value="1"/>
</dbReference>
<dbReference type="PANTHER" id="PTHR10075">
    <property type="entry name" value="BASIGIN RELATED"/>
    <property type="match status" value="1"/>
</dbReference>
<proteinExistence type="predicted"/>
<dbReference type="InterPro" id="IPR036179">
    <property type="entry name" value="Ig-like_dom_sf"/>
</dbReference>
<reference evidence="3 4" key="1">
    <citation type="journal article" date="2023" name="bioRxiv">
        <title>Conserved and derived expression patterns and positive selection on dental genes reveal complex evolutionary context of ever-growing rodent molars.</title>
        <authorList>
            <person name="Calamari Z.T."/>
            <person name="Song A."/>
            <person name="Cohen E."/>
            <person name="Akter M."/>
            <person name="Roy R.D."/>
            <person name="Hallikas O."/>
            <person name="Christensen M.M."/>
            <person name="Li P."/>
            <person name="Marangoni P."/>
            <person name="Jernvall J."/>
            <person name="Klein O.D."/>
        </authorList>
    </citation>
    <scope>NUCLEOTIDE SEQUENCE [LARGE SCALE GENOMIC DNA]</scope>
    <source>
        <strain evidence="3">V071</strain>
    </source>
</reference>
<keyword evidence="4" id="KW-1185">Reference proteome</keyword>
<evidence type="ECO:0000259" key="2">
    <source>
        <dbReference type="PROSITE" id="PS50835"/>
    </source>
</evidence>
<protein>
    <recommendedName>
        <fullName evidence="2">Ig-like domain-containing protein</fullName>
    </recommendedName>
</protein>
<dbReference type="GO" id="GO:0030424">
    <property type="term" value="C:axon"/>
    <property type="evidence" value="ECO:0007669"/>
    <property type="project" value="TreeGrafter"/>
</dbReference>
<keyword evidence="1" id="KW-0393">Immunoglobulin domain</keyword>
<dbReference type="Pfam" id="PF07679">
    <property type="entry name" value="I-set"/>
    <property type="match status" value="1"/>
</dbReference>
<dbReference type="PROSITE" id="PS50835">
    <property type="entry name" value="IG_LIKE"/>
    <property type="match status" value="1"/>
</dbReference>
<dbReference type="EMBL" id="JBBHLL010000209">
    <property type="protein sequence ID" value="KAK7809924.1"/>
    <property type="molecule type" value="Genomic_DNA"/>
</dbReference>
<dbReference type="GO" id="GO:0005886">
    <property type="term" value="C:plasma membrane"/>
    <property type="evidence" value="ECO:0007669"/>
    <property type="project" value="TreeGrafter"/>
</dbReference>
<evidence type="ECO:0000256" key="1">
    <source>
        <dbReference type="ARBA" id="ARBA00023319"/>
    </source>
</evidence>
<dbReference type="GO" id="GO:0007411">
    <property type="term" value="P:axon guidance"/>
    <property type="evidence" value="ECO:0007669"/>
    <property type="project" value="TreeGrafter"/>
</dbReference>
<dbReference type="GO" id="GO:0070593">
    <property type="term" value="P:dendrite self-avoidance"/>
    <property type="evidence" value="ECO:0007669"/>
    <property type="project" value="TreeGrafter"/>
</dbReference>
<evidence type="ECO:0000313" key="3">
    <source>
        <dbReference type="EMBL" id="KAK7809924.1"/>
    </source>
</evidence>
<dbReference type="Proteomes" id="UP001488838">
    <property type="component" value="Unassembled WGS sequence"/>
</dbReference>
<dbReference type="InterPro" id="IPR007110">
    <property type="entry name" value="Ig-like_dom"/>
</dbReference>
<dbReference type="SMART" id="SM00408">
    <property type="entry name" value="IGc2"/>
    <property type="match status" value="1"/>
</dbReference>
<dbReference type="SUPFAM" id="SSF48726">
    <property type="entry name" value="Immunoglobulin"/>
    <property type="match status" value="1"/>
</dbReference>